<accession>A0A2T4U3X8</accession>
<protein>
    <submittedName>
        <fullName evidence="3">Uncharacterized protein</fullName>
    </submittedName>
</protein>
<keyword evidence="2" id="KW-0472">Membrane</keyword>
<evidence type="ECO:0000256" key="2">
    <source>
        <dbReference type="SAM" id="Phobius"/>
    </source>
</evidence>
<evidence type="ECO:0000313" key="4">
    <source>
        <dbReference type="Proteomes" id="UP000240509"/>
    </source>
</evidence>
<dbReference type="Proteomes" id="UP000240509">
    <property type="component" value="Unassembled WGS sequence"/>
</dbReference>
<name>A0A2T4U3X8_9BACI</name>
<proteinExistence type="predicted"/>
<feature type="transmembrane region" description="Helical" evidence="2">
    <location>
        <begin position="6"/>
        <end position="26"/>
    </location>
</feature>
<gene>
    <name evidence="3" type="ORF">C6Y45_13000</name>
</gene>
<feature type="compositionally biased region" description="Polar residues" evidence="1">
    <location>
        <begin position="46"/>
        <end position="57"/>
    </location>
</feature>
<dbReference type="RefSeq" id="WP_107585664.1">
    <property type="nucleotide sequence ID" value="NZ_PZJJ01000024.1"/>
</dbReference>
<dbReference type="AlphaFoldDB" id="A0A2T4U3X8"/>
<keyword evidence="2" id="KW-0812">Transmembrane</keyword>
<evidence type="ECO:0000313" key="3">
    <source>
        <dbReference type="EMBL" id="PTL38107.1"/>
    </source>
</evidence>
<evidence type="ECO:0000256" key="1">
    <source>
        <dbReference type="SAM" id="MobiDB-lite"/>
    </source>
</evidence>
<dbReference type="EMBL" id="PZJJ01000024">
    <property type="protein sequence ID" value="PTL38107.1"/>
    <property type="molecule type" value="Genomic_DNA"/>
</dbReference>
<comment type="caution">
    <text evidence="3">The sequence shown here is derived from an EMBL/GenBank/DDBJ whole genome shotgun (WGS) entry which is preliminary data.</text>
</comment>
<sequence length="64" mass="7340">MNIFFDNFFSTLLTLTITVAFSVYIVKKIIIKIKIRSNRNNISNVSGENVTINQSNNSEDKENK</sequence>
<keyword evidence="2" id="KW-1133">Transmembrane helix</keyword>
<organism evidence="3 4">
    <name type="scientific">Alkalicoccus saliphilus</name>
    <dbReference type="NCBI Taxonomy" id="200989"/>
    <lineage>
        <taxon>Bacteria</taxon>
        <taxon>Bacillati</taxon>
        <taxon>Bacillota</taxon>
        <taxon>Bacilli</taxon>
        <taxon>Bacillales</taxon>
        <taxon>Bacillaceae</taxon>
        <taxon>Alkalicoccus</taxon>
    </lineage>
</organism>
<reference evidence="3 4" key="1">
    <citation type="submission" date="2018-03" db="EMBL/GenBank/DDBJ databases">
        <title>Alkalicoccus saliphilus sp. nov., isolated from a mineral pool.</title>
        <authorList>
            <person name="Zhao B."/>
        </authorList>
    </citation>
    <scope>NUCLEOTIDE SEQUENCE [LARGE SCALE GENOMIC DNA]</scope>
    <source>
        <strain evidence="3 4">6AG</strain>
    </source>
</reference>
<keyword evidence="4" id="KW-1185">Reference proteome</keyword>
<feature type="region of interest" description="Disordered" evidence="1">
    <location>
        <begin position="43"/>
        <end position="64"/>
    </location>
</feature>